<sequence>MIDKKNRMLDKKDETKGEIRGPRTDLQDHMGMRFARVETDLGEVKTALKEKGII</sequence>
<name>A0ABT5XAX2_9EURY</name>
<evidence type="ECO:0000256" key="1">
    <source>
        <dbReference type="SAM" id="MobiDB-lite"/>
    </source>
</evidence>
<reference evidence="2 3" key="1">
    <citation type="submission" date="2023-03" db="EMBL/GenBank/DDBJ databases">
        <title>WGS of Methanotrichaceae archaeon Mx.</title>
        <authorList>
            <person name="Sorokin D.Y."/>
            <person name="Merkel A.Y."/>
        </authorList>
    </citation>
    <scope>NUCLEOTIDE SEQUENCE [LARGE SCALE GENOMIC DNA]</scope>
    <source>
        <strain evidence="2 3">Mx</strain>
    </source>
</reference>
<comment type="caution">
    <text evidence="2">The sequence shown here is derived from an EMBL/GenBank/DDBJ whole genome shotgun (WGS) entry which is preliminary data.</text>
</comment>
<gene>
    <name evidence="2" type="ORF">P0O15_11555</name>
</gene>
<dbReference type="Proteomes" id="UP001220010">
    <property type="component" value="Unassembled WGS sequence"/>
</dbReference>
<dbReference type="EMBL" id="JARFPK010000065">
    <property type="protein sequence ID" value="MDF0591793.1"/>
    <property type="molecule type" value="Genomic_DNA"/>
</dbReference>
<dbReference type="RefSeq" id="WP_316967519.1">
    <property type="nucleotide sequence ID" value="NZ_JARFPK010000065.1"/>
</dbReference>
<feature type="region of interest" description="Disordered" evidence="1">
    <location>
        <begin position="1"/>
        <end position="27"/>
    </location>
</feature>
<evidence type="ECO:0000313" key="2">
    <source>
        <dbReference type="EMBL" id="MDF0591793.1"/>
    </source>
</evidence>
<proteinExistence type="predicted"/>
<accession>A0ABT5XAX2</accession>
<organism evidence="2 3">
    <name type="scientific">Candidatus Methanocrinis natronophilus</name>
    <dbReference type="NCBI Taxonomy" id="3033396"/>
    <lineage>
        <taxon>Archaea</taxon>
        <taxon>Methanobacteriati</taxon>
        <taxon>Methanobacteriota</taxon>
        <taxon>Stenosarchaea group</taxon>
        <taxon>Methanomicrobia</taxon>
        <taxon>Methanotrichales</taxon>
        <taxon>Methanotrichaceae</taxon>
        <taxon>Methanocrinis</taxon>
    </lineage>
</organism>
<evidence type="ECO:0000313" key="3">
    <source>
        <dbReference type="Proteomes" id="UP001220010"/>
    </source>
</evidence>
<protein>
    <submittedName>
        <fullName evidence="2">Uncharacterized protein</fullName>
    </submittedName>
</protein>
<keyword evidence="3" id="KW-1185">Reference proteome</keyword>